<dbReference type="RefSeq" id="WP_207333223.1">
    <property type="nucleotide sequence ID" value="NZ_JAFMYW010000029.1"/>
</dbReference>
<dbReference type="EMBL" id="JAFMYW010000029">
    <property type="protein sequence ID" value="MBO0953271.1"/>
    <property type="molecule type" value="Genomic_DNA"/>
</dbReference>
<accession>A0ABS3JTD6</accession>
<proteinExistence type="predicted"/>
<comment type="caution">
    <text evidence="2">The sequence shown here is derived from an EMBL/GenBank/DDBJ whole genome shotgun (WGS) entry which is preliminary data.</text>
</comment>
<reference evidence="2 3" key="1">
    <citation type="submission" date="2021-03" db="EMBL/GenBank/DDBJ databases">
        <title>Fibrella sp. HMF5405 genome sequencing and assembly.</title>
        <authorList>
            <person name="Kang H."/>
            <person name="Kim H."/>
            <person name="Bae S."/>
            <person name="Joh K."/>
        </authorList>
    </citation>
    <scope>NUCLEOTIDE SEQUENCE [LARGE SCALE GENOMIC DNA]</scope>
    <source>
        <strain evidence="2 3">HMF5405</strain>
    </source>
</reference>
<protein>
    <recommendedName>
        <fullName evidence="4">DUF3467 domain-containing protein</fullName>
    </recommendedName>
</protein>
<dbReference type="Proteomes" id="UP000664628">
    <property type="component" value="Unassembled WGS sequence"/>
</dbReference>
<evidence type="ECO:0000313" key="3">
    <source>
        <dbReference type="Proteomes" id="UP000664628"/>
    </source>
</evidence>
<feature type="region of interest" description="Disordered" evidence="1">
    <location>
        <begin position="68"/>
        <end position="92"/>
    </location>
</feature>
<keyword evidence="3" id="KW-1185">Reference proteome</keyword>
<sequence>MPSFSPTPAFTQALGALCRQHGYDEFVTASFEPATGQLLIAAGPTQGQLTPAMQAILEGCQSIRATYQDRHRSIEEEEDDEEEYPDEPYDLD</sequence>
<name>A0ABS3JTD6_9BACT</name>
<evidence type="ECO:0008006" key="4">
    <source>
        <dbReference type="Google" id="ProtNLM"/>
    </source>
</evidence>
<organism evidence="2 3">
    <name type="scientific">Fibrella forsythiae</name>
    <dbReference type="NCBI Taxonomy" id="2817061"/>
    <lineage>
        <taxon>Bacteria</taxon>
        <taxon>Pseudomonadati</taxon>
        <taxon>Bacteroidota</taxon>
        <taxon>Cytophagia</taxon>
        <taxon>Cytophagales</taxon>
        <taxon>Spirosomataceae</taxon>
        <taxon>Fibrella</taxon>
    </lineage>
</organism>
<gene>
    <name evidence="2" type="ORF">J2I46_32165</name>
</gene>
<feature type="compositionally biased region" description="Acidic residues" evidence="1">
    <location>
        <begin position="75"/>
        <end position="92"/>
    </location>
</feature>
<evidence type="ECO:0000256" key="1">
    <source>
        <dbReference type="SAM" id="MobiDB-lite"/>
    </source>
</evidence>
<evidence type="ECO:0000313" key="2">
    <source>
        <dbReference type="EMBL" id="MBO0953271.1"/>
    </source>
</evidence>